<evidence type="ECO:0000259" key="2">
    <source>
        <dbReference type="PROSITE" id="PS50878"/>
    </source>
</evidence>
<reference evidence="3" key="1">
    <citation type="submission" date="2018-02" db="EMBL/GenBank/DDBJ databases">
        <authorList>
            <person name="Cohen D.B."/>
            <person name="Kent A.D."/>
        </authorList>
    </citation>
    <scope>NUCLEOTIDE SEQUENCE</scope>
</reference>
<accession>A0A2N9FT83</accession>
<feature type="region of interest" description="Disordered" evidence="1">
    <location>
        <begin position="1119"/>
        <end position="1151"/>
    </location>
</feature>
<dbReference type="SUPFAM" id="SSF56219">
    <property type="entry name" value="DNase I-like"/>
    <property type="match status" value="1"/>
</dbReference>
<feature type="domain" description="Reverse transcriptase" evidence="2">
    <location>
        <begin position="1463"/>
        <end position="1723"/>
    </location>
</feature>
<proteinExistence type="predicted"/>
<dbReference type="Pfam" id="PF07727">
    <property type="entry name" value="RVT_2"/>
    <property type="match status" value="1"/>
</dbReference>
<evidence type="ECO:0000313" key="3">
    <source>
        <dbReference type="EMBL" id="SPC93927.1"/>
    </source>
</evidence>
<name>A0A2N9FT83_FAGSY</name>
<dbReference type="Pfam" id="PF14111">
    <property type="entry name" value="DUF4283"/>
    <property type="match status" value="1"/>
</dbReference>
<dbReference type="PANTHER" id="PTHR33116:SF86">
    <property type="entry name" value="REVERSE TRANSCRIPTASE DOMAIN-CONTAINING PROTEIN"/>
    <property type="match status" value="1"/>
</dbReference>
<dbReference type="CDD" id="cd01650">
    <property type="entry name" value="RT_nLTR_like"/>
    <property type="match status" value="1"/>
</dbReference>
<gene>
    <name evidence="3" type="ORF">FSB_LOCUS21809</name>
</gene>
<feature type="compositionally biased region" description="Polar residues" evidence="1">
    <location>
        <begin position="1136"/>
        <end position="1149"/>
    </location>
</feature>
<dbReference type="InterPro" id="IPR013103">
    <property type="entry name" value="RVT_2"/>
</dbReference>
<dbReference type="InterPro" id="IPR025558">
    <property type="entry name" value="DUF4283"/>
</dbReference>
<dbReference type="EMBL" id="OIVN01001436">
    <property type="protein sequence ID" value="SPC93927.1"/>
    <property type="molecule type" value="Genomic_DNA"/>
</dbReference>
<dbReference type="InterPro" id="IPR000477">
    <property type="entry name" value="RT_dom"/>
</dbReference>
<dbReference type="InterPro" id="IPR036691">
    <property type="entry name" value="Endo/exonu/phosph_ase_sf"/>
</dbReference>
<dbReference type="Pfam" id="PF14392">
    <property type="entry name" value="zf-CCHC_4"/>
    <property type="match status" value="1"/>
</dbReference>
<dbReference type="InterPro" id="IPR025836">
    <property type="entry name" value="Zn_knuckle_CX2CX4HX4C"/>
</dbReference>
<protein>
    <recommendedName>
        <fullName evidence="2">Reverse transcriptase domain-containing protein</fullName>
    </recommendedName>
</protein>
<dbReference type="InterPro" id="IPR012337">
    <property type="entry name" value="RNaseH-like_sf"/>
</dbReference>
<sequence length="1837" mass="208369">MTGEDGKTSGIEKFDGTDFGYWKMQIEDYVWYKFATGAHKKCESLGVEGKTIPWCRRKCFRNKVLFPTIEDAFALRLEDWDGVNHQIITWLRNTSTLSVSMEFGGYDITKDVWDMFASRYAGSDGAREYHLMVTLYQLRQDPGKRITAFHSHMSQLLNRSPLPTVNQAVNNLVREETRLKSYRSFQPHTTVLATLALVGPTVITPSRGHDKRRLNQKNSHLICAFCKNRGHTIDQCNMRARILQRSAALTASGSVPSSNVASFDPVSLTTLTYSIADLAYTFHVLSTITTVDGSAMTIVGTARKVGQLFELTTLHFPFSSVSTPVVVVSASIELWHSRLAKRKLHHILDTIRALTNAASTLVSFWGEAALTAVYTINRCPSLVIQNTTPYERLFGTTPNYSLLKVFDYDDPLLEIPSTSVESVHPISDESPIADPTSDESPPVDPISVESLTADPTFDESPLFAPATNPINTTAPEPCHSHRLVNLLLVVSGCTRSRLDQMVLLIATRLVSLPKGFTQEHEIDYEETFAPVARISSARTLIAVSASQHWPLFQMDVKKVFLNGELTEEVYMQLPPSFSHPPGFSHKLAYMIQLCSSDTQIMHFEMKDLGPLSYFLSLEVFASSDDYYLTQAKYTFDLISRVGITNSKIVDTPIEYNNCLNTHDDEPLPDATLYRQLVGSLIYLTVTRPNISYAVHIAPCFMAFTSHLSRCSLSRLILMPTGQGTPPTVVPLQDIVFFLTMTLFSLHGGNRIFIFLIMEPIEDMWQRFTLSDKEGLDVDLAHTQQQFENILVAKFLTPRVLNIDSVARTFKPLWKTKKSFSVQDLGRNRAAFVFDDEVDLERVLANEPWSFDKFLVVFQRLHDDIAIDDLPFSHTSFWVQRHNLPVRRRTEDSAAAIGRTLGQVERVADQNDERGGENCMRVRVRMDITTPLCRGRMIRMDEGKKGWVAFRYERLSNFCYWCGHLDHAQKDCDEGLWHRNSTPSEELQYGPWLRAEMDRPPRKTVVVVPGNLPRARAKPAWEHQPRDPTPAASEPQSPTPVLETESDHTPDNAVLDMEIEENPGIPSITIPQKSNSEKFADQLREIDEAINFIPTVASPKSTTPNLANSSREALLVDSNVIPKSPPQSARPRGILSDITNGPSNNTSTPKPRTAKWKKLARAHVTNTMIADLSCPLKRSPLLLDPDTIQGKKIKPGHEGSKASTTFHREVILCSLSDEISVVAGLQRCLIDCSSANPRRLTCFYGAPETHLRINSWNLLRSLKNQYSMPWCCIGDFNEITRISEKSGNRGRTERQMQEFRDVINECEFMATNEWLLRFPSAVVYHLDSTESDHKPLWLNTAPVQFQKHKKRMFRFEDMWRSEIGCEETITKAWIPKIKQKRAELKSAEENSIQGRDHAQVLALCQEVNNLLSKEEKMWQQRSRALWLKNGDQNTKYFHSRATHHKRRNALVELQDSTGEVIIDSQEIEKEVRVALKQMAPLKAPGPDGMPPVFYQSYWNTIGREVVQAVLSSINSETQSAFVPGRLISDNVLIAFETLHHMHNQRTGKNGSMTLKLDMSKAYDRVEWDFLRQVMIKMGFHSQWVSLIMECITTVSYSLLINGEPTGHITPSRGLRQGDPISPYLFLICAEGLNGLLNKAASQGEIHGVSISRRSPKLTHLFFADDSLLFCRATQAECQKIQDILHVYEKASGQQLNRSKTTLFFSRNTTQTTQEDIKNILGVPSIRQYEKYLGLPSLVGKEKMQCFSQIKERVWSKVKGWKEKLLSQAGKEILIKAVVQAIPTYTMNCFKLPIKLCKDIEAIIRRFWWGQNQERKIHWIKWNTLCHTKGMDKDPLHLK</sequence>
<dbReference type="PANTHER" id="PTHR33116">
    <property type="entry name" value="REVERSE TRANSCRIPTASE ZINC-BINDING DOMAIN-CONTAINING PROTEIN-RELATED-RELATED"/>
    <property type="match status" value="1"/>
</dbReference>
<dbReference type="SUPFAM" id="SSF53098">
    <property type="entry name" value="Ribonuclease H-like"/>
    <property type="match status" value="1"/>
</dbReference>
<evidence type="ECO:0000256" key="1">
    <source>
        <dbReference type="SAM" id="MobiDB-lite"/>
    </source>
</evidence>
<dbReference type="PROSITE" id="PS50878">
    <property type="entry name" value="RT_POL"/>
    <property type="match status" value="1"/>
</dbReference>
<feature type="region of interest" description="Disordered" evidence="1">
    <location>
        <begin position="420"/>
        <end position="443"/>
    </location>
</feature>
<feature type="region of interest" description="Disordered" evidence="1">
    <location>
        <begin position="1014"/>
        <end position="1047"/>
    </location>
</feature>
<dbReference type="Gene3D" id="3.60.10.10">
    <property type="entry name" value="Endonuclease/exonuclease/phosphatase"/>
    <property type="match status" value="1"/>
</dbReference>
<organism evidence="3">
    <name type="scientific">Fagus sylvatica</name>
    <name type="common">Beechnut</name>
    <dbReference type="NCBI Taxonomy" id="28930"/>
    <lineage>
        <taxon>Eukaryota</taxon>
        <taxon>Viridiplantae</taxon>
        <taxon>Streptophyta</taxon>
        <taxon>Embryophyta</taxon>
        <taxon>Tracheophyta</taxon>
        <taxon>Spermatophyta</taxon>
        <taxon>Magnoliopsida</taxon>
        <taxon>eudicotyledons</taxon>
        <taxon>Gunneridae</taxon>
        <taxon>Pentapetalae</taxon>
        <taxon>rosids</taxon>
        <taxon>fabids</taxon>
        <taxon>Fagales</taxon>
        <taxon>Fagaceae</taxon>
        <taxon>Fagus</taxon>
    </lineage>
</organism>
<dbReference type="Pfam" id="PF00078">
    <property type="entry name" value="RVT_1"/>
    <property type="match status" value="1"/>
</dbReference>